<keyword evidence="2" id="KW-0235">DNA replication</keyword>
<evidence type="ECO:0000313" key="13">
    <source>
        <dbReference type="Proteomes" id="UP000315496"/>
    </source>
</evidence>
<dbReference type="PRINTS" id="PR01657">
    <property type="entry name" value="MCMFAMILY"/>
</dbReference>
<feature type="compositionally biased region" description="Basic and acidic residues" evidence="10">
    <location>
        <begin position="1"/>
        <end position="15"/>
    </location>
</feature>
<dbReference type="Gene3D" id="3.30.1640.10">
    <property type="entry name" value="mini-chromosome maintenance (MCM) complex, chain A, domain 1"/>
    <property type="match status" value="1"/>
</dbReference>
<keyword evidence="3 8" id="KW-0547">Nucleotide-binding</keyword>
<evidence type="ECO:0000256" key="6">
    <source>
        <dbReference type="ARBA" id="ARBA00022840"/>
    </source>
</evidence>
<dbReference type="InterPro" id="IPR027925">
    <property type="entry name" value="MCM_N"/>
</dbReference>
<keyword evidence="6 8" id="KW-0067">ATP-binding</keyword>
<dbReference type="InterPro" id="IPR033762">
    <property type="entry name" value="MCM_OB"/>
</dbReference>
<dbReference type="PROSITE" id="PS50051">
    <property type="entry name" value="MCM_2"/>
    <property type="match status" value="1"/>
</dbReference>
<dbReference type="GO" id="GO:1902975">
    <property type="term" value="P:mitotic DNA replication initiation"/>
    <property type="evidence" value="ECO:0007669"/>
    <property type="project" value="TreeGrafter"/>
</dbReference>
<dbReference type="InterPro" id="IPR003593">
    <property type="entry name" value="AAA+_ATPase"/>
</dbReference>
<dbReference type="GO" id="GO:0016787">
    <property type="term" value="F:hydrolase activity"/>
    <property type="evidence" value="ECO:0007669"/>
    <property type="project" value="UniProtKB-KW"/>
</dbReference>
<dbReference type="Gene3D" id="2.20.28.10">
    <property type="match status" value="1"/>
</dbReference>
<keyword evidence="5" id="KW-0347">Helicase</keyword>
<protein>
    <recommendedName>
        <fullName evidence="1">DNA helicase</fullName>
        <ecNumber evidence="1">3.6.4.12</ecNumber>
    </recommendedName>
</protein>
<dbReference type="CDD" id="cd17706">
    <property type="entry name" value="MCM"/>
    <property type="match status" value="1"/>
</dbReference>
<dbReference type="InterPro" id="IPR012340">
    <property type="entry name" value="NA-bd_OB-fold"/>
</dbReference>
<dbReference type="GO" id="GO:0005634">
    <property type="term" value="C:nucleus"/>
    <property type="evidence" value="ECO:0007669"/>
    <property type="project" value="TreeGrafter"/>
</dbReference>
<dbReference type="InterPro" id="IPR031327">
    <property type="entry name" value="MCM"/>
</dbReference>
<dbReference type="AlphaFoldDB" id="A0A4Z1SP80"/>
<dbReference type="SMART" id="SM00382">
    <property type="entry name" value="AAA"/>
    <property type="match status" value="1"/>
</dbReference>
<feature type="domain" description="MCM C-terminal AAA(+) ATPase" evidence="11">
    <location>
        <begin position="510"/>
        <end position="716"/>
    </location>
</feature>
<dbReference type="PANTHER" id="PTHR11630">
    <property type="entry name" value="DNA REPLICATION LICENSING FACTOR MCM FAMILY MEMBER"/>
    <property type="match status" value="1"/>
</dbReference>
<keyword evidence="13" id="KW-1185">Reference proteome</keyword>
<feature type="coiled-coil region" evidence="9">
    <location>
        <begin position="727"/>
        <end position="776"/>
    </location>
</feature>
<dbReference type="GO" id="GO:0003697">
    <property type="term" value="F:single-stranded DNA binding"/>
    <property type="evidence" value="ECO:0007669"/>
    <property type="project" value="TreeGrafter"/>
</dbReference>
<dbReference type="OrthoDB" id="844at2759"/>
<sequence length="1024" mass="112769">MSDSESRESFGDREPLSGTDLDDEQLLARDNAELEVTDELTIDSEAEIEARLNPLKPSQRASAEAELAVRDAMLQLRAGPVAAARLQEALNQQVFHVDRTDSHAMGTSEGKDYELVSPSHSLMTSGEQSAFNQLYFRRTGREMEQLARRLPLDAAIREFLVRPHDHAVRQTIVHAIMVFLHTYQPTVDDLQRLSSLQDGSQSVSQLTYLISASPQQDGRSHYERQLFELFAAGDQGSLVVDILHIYQYNRELCQLVLEAPATTLPLFQEAVFHFVANVQPTFLLINPSLTCRIYIPSIPASEADDSLLELMVEKDWPSLKASLINRYIRLQGVVSARSVRLHRISIVELKCTECSTLMGPFDLASKVDVTSKEIRSSNAKIAFLPQRCINPACRSSKLVINPARTTYDDYQTLTLQEPPSSLTAGRLPERKEVLVTGDLIDQVKPGDSVVICGTYKNRYDPRLNRKAGFPVFSTLIEANFLKGIGDIGFDFSPDDQNELLRMSQLDGSQLDDLLLRAVAPSIHGMQLVKQCLLLALVGGVSYRADATKRTRGDLHLLMIGDPGVSKSQLLKYAQSISPKCVYTSGKGSSAAGLTVAVKRSATTGDFQLHAGALVLANQGVCIVDEIDKMNEVDRTALHQAMEQQTVSVAKAGIIATLEARAGVIAAANPLTGQYVSALPVTSNINIGDALLSRFDLVCVVKDVVDQTNDLSLATFIIEQHCRAHPHVAELIDLLDHLQSSMNAYRQERMVPSGAELDEENQERQQLAQLNERFEGHISELAGILGHDHVCSVLGSGFIANSSSPDYLPNSMSVRHVVDTVLQSQSGNVVLPQSFLRKYIHYARGLSPALTEPCKNVIKGFYERLRQLHTAGCTAITNRQIGTLFRIATAHAKLRLLNEVGTVSANYAVRLFVALYIPQQKLAVQHRVRGELARMGERAADRYAAALAILSDCIRSTAIYRRAVGEEGGSAAISMTHFASECVLHGIELTQDFFSSEMFLRLYDTVRNESGVITTILRRGEVLAG</sequence>
<comment type="similarity">
    <text evidence="8">Belongs to the MCM family.</text>
</comment>
<dbReference type="Pfam" id="PF00493">
    <property type="entry name" value="MCM"/>
    <property type="match status" value="1"/>
</dbReference>
<organism evidence="12 13">
    <name type="scientific">Giardia muris</name>
    <dbReference type="NCBI Taxonomy" id="5742"/>
    <lineage>
        <taxon>Eukaryota</taxon>
        <taxon>Metamonada</taxon>
        <taxon>Diplomonadida</taxon>
        <taxon>Hexamitidae</taxon>
        <taxon>Giardiinae</taxon>
        <taxon>Giardia</taxon>
    </lineage>
</organism>
<evidence type="ECO:0000256" key="8">
    <source>
        <dbReference type="RuleBase" id="RU004070"/>
    </source>
</evidence>
<dbReference type="Gene3D" id="2.40.50.140">
    <property type="entry name" value="Nucleic acid-binding proteins"/>
    <property type="match status" value="1"/>
</dbReference>
<dbReference type="GO" id="GO:0017116">
    <property type="term" value="F:single-stranded DNA helicase activity"/>
    <property type="evidence" value="ECO:0007669"/>
    <property type="project" value="TreeGrafter"/>
</dbReference>
<dbReference type="Gene3D" id="3.40.50.300">
    <property type="entry name" value="P-loop containing nucleotide triphosphate hydrolases"/>
    <property type="match status" value="1"/>
</dbReference>
<dbReference type="EC" id="3.6.4.12" evidence="1"/>
<dbReference type="EMBL" id="VDLU01000003">
    <property type="protein sequence ID" value="TNJ27634.1"/>
    <property type="molecule type" value="Genomic_DNA"/>
</dbReference>
<keyword evidence="7 8" id="KW-0238">DNA-binding</keyword>
<evidence type="ECO:0000259" key="11">
    <source>
        <dbReference type="PROSITE" id="PS50051"/>
    </source>
</evidence>
<accession>A0A4Z1SP80</accession>
<dbReference type="SUPFAM" id="SSF52540">
    <property type="entry name" value="P-loop containing nucleoside triphosphate hydrolases"/>
    <property type="match status" value="1"/>
</dbReference>
<feature type="region of interest" description="Disordered" evidence="10">
    <location>
        <begin position="1"/>
        <end position="26"/>
    </location>
</feature>
<dbReference type="InterPro" id="IPR027417">
    <property type="entry name" value="P-loop_NTPase"/>
</dbReference>
<evidence type="ECO:0000256" key="9">
    <source>
        <dbReference type="SAM" id="Coils"/>
    </source>
</evidence>
<dbReference type="GO" id="GO:0000727">
    <property type="term" value="P:double-strand break repair via break-induced replication"/>
    <property type="evidence" value="ECO:0007669"/>
    <property type="project" value="TreeGrafter"/>
</dbReference>
<dbReference type="VEuPathDB" id="GiardiaDB:GMRT_23228"/>
<dbReference type="SUPFAM" id="SSF50249">
    <property type="entry name" value="Nucleic acid-binding proteins"/>
    <property type="match status" value="1"/>
</dbReference>
<dbReference type="GO" id="GO:0042555">
    <property type="term" value="C:MCM complex"/>
    <property type="evidence" value="ECO:0007669"/>
    <property type="project" value="TreeGrafter"/>
</dbReference>
<keyword evidence="9" id="KW-0175">Coiled coil</keyword>
<evidence type="ECO:0000256" key="1">
    <source>
        <dbReference type="ARBA" id="ARBA00012551"/>
    </source>
</evidence>
<evidence type="ECO:0000313" key="12">
    <source>
        <dbReference type="EMBL" id="TNJ27634.1"/>
    </source>
</evidence>
<reference evidence="12 13" key="1">
    <citation type="submission" date="2019-05" db="EMBL/GenBank/DDBJ databases">
        <title>The compact genome of Giardia muris reveals important steps in the evolution of intestinal protozoan parasites.</title>
        <authorList>
            <person name="Xu F."/>
            <person name="Jimenez-Gonzalez A."/>
            <person name="Einarsson E."/>
            <person name="Astvaldsson A."/>
            <person name="Peirasmaki D."/>
            <person name="Eckmann L."/>
            <person name="Andersson J.O."/>
            <person name="Svard S.G."/>
            <person name="Jerlstrom-Hultqvist J."/>
        </authorList>
    </citation>
    <scope>NUCLEOTIDE SEQUENCE [LARGE SCALE GENOMIC DNA]</scope>
    <source>
        <strain evidence="12 13">Roberts-Thomson</strain>
    </source>
</reference>
<evidence type="ECO:0000256" key="10">
    <source>
        <dbReference type="SAM" id="MobiDB-lite"/>
    </source>
</evidence>
<dbReference type="Pfam" id="PF17855">
    <property type="entry name" value="MCM_lid"/>
    <property type="match status" value="1"/>
</dbReference>
<dbReference type="InterPro" id="IPR001208">
    <property type="entry name" value="MCM_dom"/>
</dbReference>
<name>A0A4Z1SP80_GIAMU</name>
<dbReference type="GO" id="GO:0043138">
    <property type="term" value="F:3'-5' DNA helicase activity"/>
    <property type="evidence" value="ECO:0007669"/>
    <property type="project" value="TreeGrafter"/>
</dbReference>
<dbReference type="GO" id="GO:0005524">
    <property type="term" value="F:ATP binding"/>
    <property type="evidence" value="ECO:0007669"/>
    <property type="project" value="UniProtKB-KW"/>
</dbReference>
<dbReference type="InterPro" id="IPR041562">
    <property type="entry name" value="MCM_lid"/>
</dbReference>
<evidence type="ECO:0000256" key="5">
    <source>
        <dbReference type="ARBA" id="ARBA00022806"/>
    </source>
</evidence>
<dbReference type="PANTHER" id="PTHR11630:SF44">
    <property type="entry name" value="DNA REPLICATION LICENSING FACTOR MCM2"/>
    <property type="match status" value="1"/>
</dbReference>
<evidence type="ECO:0000256" key="3">
    <source>
        <dbReference type="ARBA" id="ARBA00022741"/>
    </source>
</evidence>
<gene>
    <name evidence="12" type="ORF">GMRT_23228</name>
</gene>
<keyword evidence="4" id="KW-0378">Hydrolase</keyword>
<dbReference type="Pfam" id="PF17207">
    <property type="entry name" value="MCM_OB"/>
    <property type="match status" value="1"/>
</dbReference>
<dbReference type="Proteomes" id="UP000315496">
    <property type="component" value="Chromosome 3"/>
</dbReference>
<evidence type="ECO:0000256" key="2">
    <source>
        <dbReference type="ARBA" id="ARBA00022705"/>
    </source>
</evidence>
<evidence type="ECO:0000256" key="4">
    <source>
        <dbReference type="ARBA" id="ARBA00022801"/>
    </source>
</evidence>
<dbReference type="SMART" id="SM00350">
    <property type="entry name" value="MCM"/>
    <property type="match status" value="1"/>
</dbReference>
<evidence type="ECO:0000256" key="7">
    <source>
        <dbReference type="ARBA" id="ARBA00023125"/>
    </source>
</evidence>
<comment type="caution">
    <text evidence="12">The sequence shown here is derived from an EMBL/GenBank/DDBJ whole genome shotgun (WGS) entry which is preliminary data.</text>
</comment>
<proteinExistence type="inferred from homology"/>
<dbReference type="Pfam" id="PF14551">
    <property type="entry name" value="MCM_N"/>
    <property type="match status" value="1"/>
</dbReference>